<evidence type="ECO:0000256" key="1">
    <source>
        <dbReference type="ARBA" id="ARBA00013139"/>
    </source>
</evidence>
<dbReference type="Proteomes" id="UP000292935">
    <property type="component" value="Unassembled WGS sequence"/>
</dbReference>
<dbReference type="PANTHER" id="PTHR11236">
    <property type="entry name" value="AMINOBENZOATE/ANTHRANILATE SYNTHASE"/>
    <property type="match status" value="1"/>
</dbReference>
<dbReference type="PANTHER" id="PTHR11236:SF18">
    <property type="entry name" value="AMINODEOXYCHORISMATE SYNTHASE"/>
    <property type="match status" value="1"/>
</dbReference>
<evidence type="ECO:0000313" key="5">
    <source>
        <dbReference type="EMBL" id="RXZ50374.1"/>
    </source>
</evidence>
<protein>
    <recommendedName>
        <fullName evidence="1">aminodeoxychorismate synthase</fullName>
        <ecNumber evidence="1">2.6.1.85</ecNumber>
    </recommendedName>
</protein>
<sequence>MPRRVRQLALPVWRDPEAVFRALFAESEHVVWLDGGADAVSGSSVLAVAHERSEFVTADVIRGTVSRSRPRSAEPGGAEPATSAASIFEVLGGALAAHRPAAETDSARADAAAPLGWFGWFGYELGAAHEGVPIAEAETPDAAFLFVDRAIVFDHGARSVRLVWIDGDGDGGDDEREARKTPEAWAAALAGAIERLDATSVPVTSSASHPTSARTVGVPSRWRHDAARYAQLIAECQAAIVRGDAYQLCLTNRVDVDVHPDPATAYLALRTSSPSHHGGYLRFGDTALLSASPEQFLHVDADGLVSTKPMKGTRPRSDDPDADAALRRELLESEKERAENLMIVDLMRNDLGRIAELGTVEVPSLLDVEEYAHVHQLVSTVIARLRHPLTALDAVQSAFPAGSMTGAPKRSAMTILHELEQGPRGVYSGAFGYLGIDGGADLAMVIRSIVLTPSGASIGTGGGITALSVAAEEVEETRVKARALLAVLGADVPVSE</sequence>
<dbReference type="Pfam" id="PF00425">
    <property type="entry name" value="Chorismate_bind"/>
    <property type="match status" value="1"/>
</dbReference>
<comment type="caution">
    <text evidence="5">The sequence shown here is derived from an EMBL/GenBank/DDBJ whole genome shotgun (WGS) entry which is preliminary data.</text>
</comment>
<dbReference type="InterPro" id="IPR005801">
    <property type="entry name" value="ADC_synthase"/>
</dbReference>
<dbReference type="EC" id="2.6.1.85" evidence="1"/>
<dbReference type="InterPro" id="IPR015890">
    <property type="entry name" value="Chorismate_C"/>
</dbReference>
<evidence type="ECO:0000259" key="3">
    <source>
        <dbReference type="Pfam" id="PF00425"/>
    </source>
</evidence>
<evidence type="ECO:0000256" key="2">
    <source>
        <dbReference type="ARBA" id="ARBA00022679"/>
    </source>
</evidence>
<accession>A0A4Q2JT05</accession>
<feature type="domain" description="Chorismate-utilising enzyme C-terminal" evidence="3">
    <location>
        <begin position="227"/>
        <end position="480"/>
    </location>
</feature>
<dbReference type="EMBL" id="SDPO01000001">
    <property type="protein sequence ID" value="RXZ50374.1"/>
    <property type="molecule type" value="Genomic_DNA"/>
</dbReference>
<organism evidence="5 6">
    <name type="scientific">Agromyces fucosus</name>
    <dbReference type="NCBI Taxonomy" id="41985"/>
    <lineage>
        <taxon>Bacteria</taxon>
        <taxon>Bacillati</taxon>
        <taxon>Actinomycetota</taxon>
        <taxon>Actinomycetes</taxon>
        <taxon>Micrococcales</taxon>
        <taxon>Microbacteriaceae</taxon>
        <taxon>Agromyces</taxon>
    </lineage>
</organism>
<dbReference type="GO" id="GO:0009396">
    <property type="term" value="P:folic acid-containing compound biosynthetic process"/>
    <property type="evidence" value="ECO:0007669"/>
    <property type="project" value="InterPro"/>
</dbReference>
<name>A0A4Q2JT05_9MICO</name>
<dbReference type="GO" id="GO:0005737">
    <property type="term" value="C:cytoplasm"/>
    <property type="evidence" value="ECO:0007669"/>
    <property type="project" value="TreeGrafter"/>
</dbReference>
<evidence type="ECO:0000259" key="4">
    <source>
        <dbReference type="Pfam" id="PF04715"/>
    </source>
</evidence>
<dbReference type="InterPro" id="IPR005802">
    <property type="entry name" value="ADC_synth_comp_1"/>
</dbReference>
<reference evidence="5 6" key="1">
    <citation type="submission" date="2019-01" db="EMBL/GenBank/DDBJ databases">
        <authorList>
            <person name="Li J."/>
        </authorList>
    </citation>
    <scope>NUCLEOTIDE SEQUENCE [LARGE SCALE GENOMIC DNA]</scope>
    <source>
        <strain evidence="5 6">CCUG 35506</strain>
    </source>
</reference>
<dbReference type="Gene3D" id="3.60.120.10">
    <property type="entry name" value="Anthranilate synthase"/>
    <property type="match status" value="1"/>
</dbReference>
<proteinExistence type="predicted"/>
<dbReference type="Pfam" id="PF04715">
    <property type="entry name" value="Anth_synt_I_N"/>
    <property type="match status" value="1"/>
</dbReference>
<evidence type="ECO:0000313" key="6">
    <source>
        <dbReference type="Proteomes" id="UP000292935"/>
    </source>
</evidence>
<dbReference type="SUPFAM" id="SSF56322">
    <property type="entry name" value="ADC synthase"/>
    <property type="match status" value="1"/>
</dbReference>
<dbReference type="GO" id="GO:0008153">
    <property type="term" value="P:4-aminobenzoate biosynthetic process"/>
    <property type="evidence" value="ECO:0007669"/>
    <property type="project" value="TreeGrafter"/>
</dbReference>
<keyword evidence="6" id="KW-1185">Reference proteome</keyword>
<dbReference type="InterPro" id="IPR019999">
    <property type="entry name" value="Anth_synth_I-like"/>
</dbReference>
<dbReference type="GO" id="GO:0000162">
    <property type="term" value="P:L-tryptophan biosynthetic process"/>
    <property type="evidence" value="ECO:0007669"/>
    <property type="project" value="TreeGrafter"/>
</dbReference>
<dbReference type="InterPro" id="IPR006805">
    <property type="entry name" value="Anth_synth_I_N"/>
</dbReference>
<feature type="domain" description="Anthranilate synthase component I N-terminal" evidence="4">
    <location>
        <begin position="14"/>
        <end position="160"/>
    </location>
</feature>
<keyword evidence="2 5" id="KW-0808">Transferase</keyword>
<dbReference type="AlphaFoldDB" id="A0A4Q2JT05"/>
<dbReference type="GO" id="GO:0046820">
    <property type="term" value="F:4-amino-4-deoxychorismate synthase activity"/>
    <property type="evidence" value="ECO:0007669"/>
    <property type="project" value="UniProtKB-EC"/>
</dbReference>
<keyword evidence="5" id="KW-0032">Aminotransferase</keyword>
<dbReference type="RefSeq" id="WP_129230177.1">
    <property type="nucleotide sequence ID" value="NZ_SDPO01000001.1"/>
</dbReference>
<dbReference type="NCBIfam" id="TIGR00553">
    <property type="entry name" value="pabB"/>
    <property type="match status" value="1"/>
</dbReference>
<gene>
    <name evidence="5" type="primary">pabB</name>
    <name evidence="5" type="ORF">ESP57_00680</name>
</gene>
<dbReference type="OrthoDB" id="3518032at2"/>
<dbReference type="PRINTS" id="PR00095">
    <property type="entry name" value="ANTSNTHASEI"/>
</dbReference>